<evidence type="ECO:0000313" key="3">
    <source>
        <dbReference type="Proteomes" id="UP001412067"/>
    </source>
</evidence>
<sequence>MTGLRKVGRVWDAQRPGGLGRQSCGRLPLGLPAPGERRADARVSCALAEHTVAHIDRTHAPRAGTRPARLWRPRRGNTTDQPPPAPPFLRCAAEIEVEGCILRKGRSVIVTCINFRIKESKKLAYTARSTYYVMPVASL</sequence>
<organism evidence="2 3">
    <name type="scientific">Platanthera guangdongensis</name>
    <dbReference type="NCBI Taxonomy" id="2320717"/>
    <lineage>
        <taxon>Eukaryota</taxon>
        <taxon>Viridiplantae</taxon>
        <taxon>Streptophyta</taxon>
        <taxon>Embryophyta</taxon>
        <taxon>Tracheophyta</taxon>
        <taxon>Spermatophyta</taxon>
        <taxon>Magnoliopsida</taxon>
        <taxon>Liliopsida</taxon>
        <taxon>Asparagales</taxon>
        <taxon>Orchidaceae</taxon>
        <taxon>Orchidoideae</taxon>
        <taxon>Orchideae</taxon>
        <taxon>Orchidinae</taxon>
        <taxon>Platanthera</taxon>
    </lineage>
</organism>
<accession>A0ABR2MI28</accession>
<evidence type="ECO:0000256" key="1">
    <source>
        <dbReference type="SAM" id="MobiDB-lite"/>
    </source>
</evidence>
<dbReference type="EMBL" id="JBBWWR010000007">
    <property type="protein sequence ID" value="KAK8963366.1"/>
    <property type="molecule type" value="Genomic_DNA"/>
</dbReference>
<gene>
    <name evidence="2" type="ORF">KSP40_PGU004295</name>
</gene>
<reference evidence="2 3" key="1">
    <citation type="journal article" date="2022" name="Nat. Plants">
        <title>Genomes of leafy and leafless Platanthera orchids illuminate the evolution of mycoheterotrophy.</title>
        <authorList>
            <person name="Li M.H."/>
            <person name="Liu K.W."/>
            <person name="Li Z."/>
            <person name="Lu H.C."/>
            <person name="Ye Q.L."/>
            <person name="Zhang D."/>
            <person name="Wang J.Y."/>
            <person name="Li Y.F."/>
            <person name="Zhong Z.M."/>
            <person name="Liu X."/>
            <person name="Yu X."/>
            <person name="Liu D.K."/>
            <person name="Tu X.D."/>
            <person name="Liu B."/>
            <person name="Hao Y."/>
            <person name="Liao X.Y."/>
            <person name="Jiang Y.T."/>
            <person name="Sun W.H."/>
            <person name="Chen J."/>
            <person name="Chen Y.Q."/>
            <person name="Ai Y."/>
            <person name="Zhai J.W."/>
            <person name="Wu S.S."/>
            <person name="Zhou Z."/>
            <person name="Hsiao Y.Y."/>
            <person name="Wu W.L."/>
            <person name="Chen Y.Y."/>
            <person name="Lin Y.F."/>
            <person name="Hsu J.L."/>
            <person name="Li C.Y."/>
            <person name="Wang Z.W."/>
            <person name="Zhao X."/>
            <person name="Zhong W.Y."/>
            <person name="Ma X.K."/>
            <person name="Ma L."/>
            <person name="Huang J."/>
            <person name="Chen G.Z."/>
            <person name="Huang M.Z."/>
            <person name="Huang L."/>
            <person name="Peng D.H."/>
            <person name="Luo Y.B."/>
            <person name="Zou S.Q."/>
            <person name="Chen S.P."/>
            <person name="Lan S."/>
            <person name="Tsai W.C."/>
            <person name="Van de Peer Y."/>
            <person name="Liu Z.J."/>
        </authorList>
    </citation>
    <scope>NUCLEOTIDE SEQUENCE [LARGE SCALE GENOMIC DNA]</scope>
    <source>
        <strain evidence="2">Lor288</strain>
    </source>
</reference>
<comment type="caution">
    <text evidence="2">The sequence shown here is derived from an EMBL/GenBank/DDBJ whole genome shotgun (WGS) entry which is preliminary data.</text>
</comment>
<feature type="region of interest" description="Disordered" evidence="1">
    <location>
        <begin position="56"/>
        <end position="85"/>
    </location>
</feature>
<dbReference type="Proteomes" id="UP001412067">
    <property type="component" value="Unassembled WGS sequence"/>
</dbReference>
<protein>
    <submittedName>
        <fullName evidence="2">Uncharacterized protein</fullName>
    </submittedName>
</protein>
<proteinExistence type="predicted"/>
<name>A0ABR2MI28_9ASPA</name>
<evidence type="ECO:0000313" key="2">
    <source>
        <dbReference type="EMBL" id="KAK8963366.1"/>
    </source>
</evidence>
<keyword evidence="3" id="KW-1185">Reference proteome</keyword>